<protein>
    <submittedName>
        <fullName evidence="2">Baseplate J-like protein</fullName>
    </submittedName>
</protein>
<evidence type="ECO:0000313" key="3">
    <source>
        <dbReference type="Proteomes" id="UP000011513"/>
    </source>
</evidence>
<accession>M0DCK3</accession>
<proteinExistence type="predicted"/>
<gene>
    <name evidence="2" type="ORF">C474_06817</name>
</gene>
<organism evidence="2 3">
    <name type="scientific">Halogeometricum pallidum JCM 14848</name>
    <dbReference type="NCBI Taxonomy" id="1227487"/>
    <lineage>
        <taxon>Archaea</taxon>
        <taxon>Methanobacteriati</taxon>
        <taxon>Methanobacteriota</taxon>
        <taxon>Stenosarchaea group</taxon>
        <taxon>Halobacteria</taxon>
        <taxon>Halobacteriales</taxon>
        <taxon>Haloferacaceae</taxon>
        <taxon>Halogeometricum</taxon>
    </lineage>
</organism>
<comment type="caution">
    <text evidence="2">The sequence shown here is derived from an EMBL/GenBank/DDBJ whole genome shotgun (WGS) entry which is preliminary data.</text>
</comment>
<keyword evidence="3" id="KW-1185">Reference proteome</keyword>
<dbReference type="NCBIfam" id="TIGR02243">
    <property type="entry name" value="putative baseplate assembly protein"/>
    <property type="match status" value="1"/>
</dbReference>
<evidence type="ECO:0000256" key="1">
    <source>
        <dbReference type="SAM" id="MobiDB-lite"/>
    </source>
</evidence>
<dbReference type="Proteomes" id="UP000011513">
    <property type="component" value="Unassembled WGS sequence"/>
</dbReference>
<feature type="region of interest" description="Disordered" evidence="1">
    <location>
        <begin position="223"/>
        <end position="243"/>
    </location>
</feature>
<name>M0DCK3_HALPD</name>
<dbReference type="EMBL" id="AOIV01000011">
    <property type="protein sequence ID" value="ELZ32513.1"/>
    <property type="molecule type" value="Genomic_DNA"/>
</dbReference>
<evidence type="ECO:0000313" key="2">
    <source>
        <dbReference type="EMBL" id="ELZ32513.1"/>
    </source>
</evidence>
<feature type="compositionally biased region" description="Basic and acidic residues" evidence="1">
    <location>
        <begin position="223"/>
        <end position="241"/>
    </location>
</feature>
<dbReference type="eggNOG" id="arCOG10307">
    <property type="taxonomic scope" value="Archaea"/>
</dbReference>
<dbReference type="OrthoDB" id="148404at2157"/>
<sequence>MPTEPTIDGRDETDILSQSLERAPYYVPEWEAAEADFGTALLRLHAALAGDVAERADRLVEKHRAAFIDTLGFERAPPSPSRVAVSVAVTPSASTNVPIPAETRIVATGLDGGERTFEVDESDAFEATPARLGRVFSVAPRTDAIYNHTPAGSQNDAAGPPRELSLFSGENRQEHALYLGDDDLLTVAPGSLLRLLFTTQSPPELFRDCLTWEYYGVETDADGNEREDWHPLDSRTSERDRRHSVRAAARRLATRVADRRPKYEVRETGTADGQASLTAVAAAVREWFADRSPRTEGVVVDGLLPRDATDGDRSVAVEELRSLDAPADRSAAGGRPSTVTLDFTVGGEPTPTAVAGVESKWIRGRFPDGELLQDLFSVSVSDPSFRVLTRGTAFSGGIRPDTLLSGVSPLAIEAGESFHPFGPTPQDTFYIASSEAFTKRGERVTLGFTYADDDDTDDRGIRGEIPRLSWEYWDGVGWTRLPGVTDGTSALKTEGTVSFTVPNDFASTSVVGREGYWIRARLVEGAYVRTTYTQLEETTEAGSETETTERTIVTKTTGSPPKYGDLRITYNARTPVSHVVTHNNLRYRTSLGEGGEPIRPFSGVPDKAQTVYLGFDGPLTDGPISVLFDSGTREYPAEFRPRLRWERCVDPRRDEWTVVDATDRTVGLTERGTVRLLFEDATVPSERFGTELHWLRARFARDEFAVSDDPLLVRRDERLARDASVTEGDAVVPERTGERLVAGDRTAGRTTAPPTLGGIYSNTGWARDVRTIRREVLGSSDGSEGQTFAASTSPVLEGTVWVDEFAALSVGRQEDVAASRSDDVESVTGPDGAVREFWVRWTHVPTLLDSTATDRHYTLDAVAGEIQFGDGTAGRIPPRGRENVRMTYRTGGGAAGNVSAGAVTGLTSAIPLVESVTNWVPADGGSDEESNAEVIDRAPGAIRDRGRVVSAADLERITEASSPRVARAKCLSGLGPSGELTPGWVTLVVVPDSRDRKPVPSRELRRQVRDALHQHVPASLLTPGRERLLVRGPNFVTVSVEADVVGVGATSVSTLERRVTESLNAFLNPLTGGPGGTGWWFGELPSLSELYAMLEHVDGVDHVERLSVTYRGSERDVTVTEGEPLPTVASDVLAFSGTHDVTATGGF</sequence>
<dbReference type="InParanoid" id="M0DCK3"/>
<dbReference type="AlphaFoldDB" id="M0DCK3"/>
<dbReference type="RefSeq" id="WP_008385195.1">
    <property type="nucleotide sequence ID" value="NZ_AOIV01000011.1"/>
</dbReference>
<dbReference type="InterPro" id="IPR011749">
    <property type="entry name" value="CHP02243"/>
</dbReference>
<reference evidence="2 3" key="1">
    <citation type="journal article" date="2014" name="PLoS Genet.">
        <title>Phylogenetically driven sequencing of extremely halophilic archaea reveals strategies for static and dynamic osmo-response.</title>
        <authorList>
            <person name="Becker E.A."/>
            <person name="Seitzer P.M."/>
            <person name="Tritt A."/>
            <person name="Larsen D."/>
            <person name="Krusor M."/>
            <person name="Yao A.I."/>
            <person name="Wu D."/>
            <person name="Madern D."/>
            <person name="Eisen J.A."/>
            <person name="Darling A.E."/>
            <person name="Facciotti M.T."/>
        </authorList>
    </citation>
    <scope>NUCLEOTIDE SEQUENCE [LARGE SCALE GENOMIC DNA]</scope>
    <source>
        <strain evidence="2 3">JCM 14848</strain>
    </source>
</reference>